<dbReference type="AlphaFoldDB" id="A0A074MNT7"/>
<dbReference type="PANTHER" id="PTHR42935">
    <property type="entry name" value="SLR0930 PROTEIN"/>
    <property type="match status" value="1"/>
</dbReference>
<dbReference type="SMART" id="SM00382">
    <property type="entry name" value="AAA"/>
    <property type="match status" value="1"/>
</dbReference>
<dbReference type="SUPFAM" id="SSF52540">
    <property type="entry name" value="P-loop containing nucleoside triphosphate hydrolases"/>
    <property type="match status" value="1"/>
</dbReference>
<feature type="domain" description="AAA+ ATPase" evidence="1">
    <location>
        <begin position="77"/>
        <end position="220"/>
    </location>
</feature>
<organism evidence="2 3">
    <name type="scientific">Erythrobacter litoralis</name>
    <dbReference type="NCBI Taxonomy" id="39960"/>
    <lineage>
        <taxon>Bacteria</taxon>
        <taxon>Pseudomonadati</taxon>
        <taxon>Pseudomonadota</taxon>
        <taxon>Alphaproteobacteria</taxon>
        <taxon>Sphingomonadales</taxon>
        <taxon>Erythrobacteraceae</taxon>
        <taxon>Erythrobacter/Porphyrobacter group</taxon>
        <taxon>Erythrobacter</taxon>
    </lineage>
</organism>
<name>A0A074MNT7_9SPHN</name>
<dbReference type="PATRIC" id="fig|39960.10.peg.20"/>
<keyword evidence="3" id="KW-1185">Reference proteome</keyword>
<dbReference type="InterPro" id="IPR008533">
    <property type="entry name" value="DUF815"/>
</dbReference>
<evidence type="ECO:0000259" key="1">
    <source>
        <dbReference type="SMART" id="SM00382"/>
    </source>
</evidence>
<gene>
    <name evidence="2" type="ORF">EH32_10285</name>
</gene>
<protein>
    <submittedName>
        <fullName evidence="2">ATPase</fullName>
    </submittedName>
</protein>
<evidence type="ECO:0000313" key="3">
    <source>
        <dbReference type="Proteomes" id="UP000027866"/>
    </source>
</evidence>
<dbReference type="RefSeq" id="WP_034902726.1">
    <property type="nucleotide sequence ID" value="NZ_CP017057.1"/>
</dbReference>
<proteinExistence type="predicted"/>
<dbReference type="Proteomes" id="UP000027866">
    <property type="component" value="Unassembled WGS sequence"/>
</dbReference>
<dbReference type="KEGG" id="elq:Ga0102493_11957"/>
<dbReference type="EMBL" id="JMIX01000005">
    <property type="protein sequence ID" value="KEO96606.1"/>
    <property type="molecule type" value="Genomic_DNA"/>
</dbReference>
<evidence type="ECO:0000313" key="2">
    <source>
        <dbReference type="EMBL" id="KEO96606.1"/>
    </source>
</evidence>
<accession>A0A074MNT7</accession>
<dbReference type="Gene3D" id="3.40.50.300">
    <property type="entry name" value="P-loop containing nucleotide triphosphate hydrolases"/>
    <property type="match status" value="1"/>
</dbReference>
<dbReference type="InterPro" id="IPR003593">
    <property type="entry name" value="AAA+_ATPase"/>
</dbReference>
<comment type="caution">
    <text evidence="2">The sequence shown here is derived from an EMBL/GenBank/DDBJ whole genome shotgun (WGS) entry which is preliminary data.</text>
</comment>
<dbReference type="InterPro" id="IPR027417">
    <property type="entry name" value="P-loop_NTPase"/>
</dbReference>
<dbReference type="Pfam" id="PF05673">
    <property type="entry name" value="DUF815"/>
    <property type="match status" value="1"/>
</dbReference>
<dbReference type="OrthoDB" id="9812140at2"/>
<reference evidence="2 3" key="1">
    <citation type="submission" date="2014-04" db="EMBL/GenBank/DDBJ databases">
        <title>A comprehensive comparison of genomes of Erythrobacter spp. Strains.</title>
        <authorList>
            <person name="Zheng Q."/>
        </authorList>
    </citation>
    <scope>NUCLEOTIDE SEQUENCE [LARGE SCALE GENOMIC DNA]</scope>
    <source>
        <strain evidence="2 3">DSM 8509</strain>
    </source>
</reference>
<dbReference type="PANTHER" id="PTHR42935:SF1">
    <property type="entry name" value="SLR0930 PROTEIN"/>
    <property type="match status" value="1"/>
</dbReference>
<sequence>MDESRALLERIAAALERIAPPAPRPADWQGDPAYRWDGQAARPVPGPDALPLETLRGVDEQKRAALENLTRLAKGAAAHDMLLWGARGMGKSALVRACIAALDAEQPGRIALVQLAPGSLAGFPDLIEQLARQERAFLLFIDDLGFGSDGRADMLALRSLLDGGILPRPRHVRIAVTSNRRAIVRREEAEAGALHQRDERDDALALADRFGLTLAFHPCDRDTYLTILRGYTEPAGLAFDEEEAMGFAIQRGNRSGRTALQFATELAGRAGKRL</sequence>